<gene>
    <name evidence="4" type="ORF">CBRE1094_LOCUS14892</name>
</gene>
<feature type="signal peptide" evidence="2">
    <location>
        <begin position="1"/>
        <end position="17"/>
    </location>
</feature>
<protein>
    <recommendedName>
        <fullName evidence="3">Rubisco accumulation factor 1 C-terminal domain-containing protein</fullName>
    </recommendedName>
</protein>
<keyword evidence="2" id="KW-0732">Signal</keyword>
<dbReference type="EMBL" id="HBGU01027441">
    <property type="protein sequence ID" value="CAD9447583.1"/>
    <property type="molecule type" value="Transcribed_RNA"/>
</dbReference>
<feature type="domain" description="Rubisco accumulation factor 1 C-terminal" evidence="3">
    <location>
        <begin position="80"/>
        <end position="218"/>
    </location>
</feature>
<feature type="region of interest" description="Disordered" evidence="1">
    <location>
        <begin position="48"/>
        <end position="67"/>
    </location>
</feature>
<organism evidence="4">
    <name type="scientific">Haptolina brevifila</name>
    <dbReference type="NCBI Taxonomy" id="156173"/>
    <lineage>
        <taxon>Eukaryota</taxon>
        <taxon>Haptista</taxon>
        <taxon>Haptophyta</taxon>
        <taxon>Prymnesiophyceae</taxon>
        <taxon>Prymnesiales</taxon>
        <taxon>Prymnesiaceae</taxon>
        <taxon>Haptolina</taxon>
    </lineage>
</organism>
<accession>A0A7S2D8L0</accession>
<dbReference type="InterPro" id="IPR040858">
    <property type="entry name" value="Raf1_C"/>
</dbReference>
<evidence type="ECO:0000256" key="2">
    <source>
        <dbReference type="SAM" id="SignalP"/>
    </source>
</evidence>
<name>A0A7S2D8L0_9EUKA</name>
<evidence type="ECO:0000259" key="3">
    <source>
        <dbReference type="Pfam" id="PF18087"/>
    </source>
</evidence>
<evidence type="ECO:0000313" key="4">
    <source>
        <dbReference type="EMBL" id="CAD9447583.1"/>
    </source>
</evidence>
<dbReference type="AlphaFoldDB" id="A0A7S2D8L0"/>
<evidence type="ECO:0000256" key="1">
    <source>
        <dbReference type="SAM" id="MobiDB-lite"/>
    </source>
</evidence>
<proteinExistence type="predicted"/>
<dbReference type="Pfam" id="PF18087">
    <property type="entry name" value="RuBisCo_chap_C"/>
    <property type="match status" value="1"/>
</dbReference>
<feature type="chain" id="PRO_5031397327" description="Rubisco accumulation factor 1 C-terminal domain-containing protein" evidence="2">
    <location>
        <begin position="18"/>
        <end position="243"/>
    </location>
</feature>
<reference evidence="4" key="1">
    <citation type="submission" date="2021-01" db="EMBL/GenBank/DDBJ databases">
        <authorList>
            <person name="Corre E."/>
            <person name="Pelletier E."/>
            <person name="Niang G."/>
            <person name="Scheremetjew M."/>
            <person name="Finn R."/>
            <person name="Kale V."/>
            <person name="Holt S."/>
            <person name="Cochrane G."/>
            <person name="Meng A."/>
            <person name="Brown T."/>
            <person name="Cohen L."/>
        </authorList>
    </citation>
    <scope>NUCLEOTIDE SEQUENCE</scope>
    <source>
        <strain evidence="4">UTEX LB 985</strain>
    </source>
</reference>
<sequence length="243" mass="25738">MSTSTRLLLLLPAWASAALLQTPACPGTAASNPRAAVRCGASLDPAEYDPEKGGLSTLTTERPEGSHGTGYRFMPLSSMSKEPAPALVCIAGAYPGLTADQLLAPQALPFAPAGRWNYHVLRGDVCSTGFVALPGSSLLDSHPNTVAVVCDSYSLGLEFADGQQHEVLALIDRSDIAALDASQHDDQTFYAFADEAGAVQIRWLATVPAGWRILGRLLYAQMPYIHRPGSAGGFAEDSDEFEF</sequence>